<evidence type="ECO:0000259" key="10">
    <source>
        <dbReference type="Pfam" id="PF04389"/>
    </source>
</evidence>
<dbReference type="GO" id="GO:0006508">
    <property type="term" value="P:proteolysis"/>
    <property type="evidence" value="ECO:0007669"/>
    <property type="project" value="InterPro"/>
</dbReference>
<feature type="transmembrane region" description="Helical" evidence="9">
    <location>
        <begin position="510"/>
        <end position="531"/>
    </location>
</feature>
<dbReference type="Proteomes" id="UP000184147">
    <property type="component" value="Unassembled WGS sequence"/>
</dbReference>
<comment type="subcellular location">
    <subcellularLocation>
        <location evidence="2">Vacuole membrane</location>
        <topology evidence="2">Multi-pass membrane protein</topology>
    </subcellularLocation>
</comment>
<feature type="transmembrane region" description="Helical" evidence="9">
    <location>
        <begin position="330"/>
        <end position="351"/>
    </location>
</feature>
<evidence type="ECO:0000256" key="5">
    <source>
        <dbReference type="ARBA" id="ARBA00022554"/>
    </source>
</evidence>
<evidence type="ECO:0000256" key="4">
    <source>
        <dbReference type="ARBA" id="ARBA00017435"/>
    </source>
</evidence>
<dbReference type="Gene3D" id="3.40.630.10">
    <property type="entry name" value="Zn peptidases"/>
    <property type="match status" value="1"/>
</dbReference>
<dbReference type="OrthoDB" id="9778250at2"/>
<dbReference type="GO" id="GO:0005774">
    <property type="term" value="C:vacuolar membrane"/>
    <property type="evidence" value="ECO:0007669"/>
    <property type="project" value="UniProtKB-SubCell"/>
</dbReference>
<dbReference type="EMBL" id="FQVQ01000001">
    <property type="protein sequence ID" value="SHE76705.1"/>
    <property type="molecule type" value="Genomic_DNA"/>
</dbReference>
<dbReference type="RefSeq" id="WP_073360493.1">
    <property type="nucleotide sequence ID" value="NZ_FQVQ01000001.1"/>
</dbReference>
<dbReference type="InterPro" id="IPR045175">
    <property type="entry name" value="M28_fam"/>
</dbReference>
<feature type="transmembrane region" description="Helical" evidence="9">
    <location>
        <begin position="363"/>
        <end position="386"/>
    </location>
</feature>
<evidence type="ECO:0000313" key="12">
    <source>
        <dbReference type="Proteomes" id="UP000184147"/>
    </source>
</evidence>
<evidence type="ECO:0000256" key="8">
    <source>
        <dbReference type="ARBA" id="ARBA00031512"/>
    </source>
</evidence>
<feature type="transmembrane region" description="Helical" evidence="9">
    <location>
        <begin position="406"/>
        <end position="422"/>
    </location>
</feature>
<dbReference type="PANTHER" id="PTHR12147">
    <property type="entry name" value="METALLOPEPTIDASE M28 FAMILY MEMBER"/>
    <property type="match status" value="1"/>
</dbReference>
<feature type="domain" description="Peptidase M28" evidence="10">
    <location>
        <begin position="102"/>
        <end position="295"/>
    </location>
</feature>
<accession>A0A1M4W6D2</accession>
<reference evidence="11 12" key="1">
    <citation type="submission" date="2016-11" db="EMBL/GenBank/DDBJ databases">
        <authorList>
            <person name="Jaros S."/>
            <person name="Januszkiewicz K."/>
            <person name="Wedrychowicz H."/>
        </authorList>
    </citation>
    <scope>NUCLEOTIDE SEQUENCE [LARGE SCALE GENOMIC DNA]</scope>
    <source>
        <strain evidence="11 12">DSM 25660</strain>
    </source>
</reference>
<evidence type="ECO:0000256" key="2">
    <source>
        <dbReference type="ARBA" id="ARBA00004128"/>
    </source>
</evidence>
<dbReference type="GO" id="GO:0008235">
    <property type="term" value="F:metalloexopeptidase activity"/>
    <property type="evidence" value="ECO:0007669"/>
    <property type="project" value="InterPro"/>
</dbReference>
<evidence type="ECO:0000256" key="7">
    <source>
        <dbReference type="ARBA" id="ARBA00023180"/>
    </source>
</evidence>
<evidence type="ECO:0000256" key="1">
    <source>
        <dbReference type="ARBA" id="ARBA00003273"/>
    </source>
</evidence>
<keyword evidence="9" id="KW-0812">Transmembrane</keyword>
<dbReference type="SUPFAM" id="SSF53187">
    <property type="entry name" value="Zn-dependent exopeptidases"/>
    <property type="match status" value="1"/>
</dbReference>
<name>A0A1M4W6D2_9FLAO</name>
<feature type="transmembrane region" description="Helical" evidence="9">
    <location>
        <begin position="457"/>
        <end position="475"/>
    </location>
</feature>
<proteinExistence type="inferred from homology"/>
<dbReference type="AlphaFoldDB" id="A0A1M4W6D2"/>
<feature type="transmembrane region" description="Helical" evidence="9">
    <location>
        <begin position="7"/>
        <end position="23"/>
    </location>
</feature>
<protein>
    <recommendedName>
        <fullName evidence="4">Vacuolar membrane protease</fullName>
    </recommendedName>
    <alternativeName>
        <fullName evidence="8">FXNA-related family protease 1</fullName>
    </alternativeName>
</protein>
<comment type="similarity">
    <text evidence="3">Belongs to the peptidase M28 family.</text>
</comment>
<feature type="transmembrane region" description="Helical" evidence="9">
    <location>
        <begin position="538"/>
        <end position="555"/>
    </location>
</feature>
<dbReference type="InterPro" id="IPR007484">
    <property type="entry name" value="Peptidase_M28"/>
</dbReference>
<feature type="transmembrane region" description="Helical" evidence="9">
    <location>
        <begin position="482"/>
        <end position="504"/>
    </location>
</feature>
<evidence type="ECO:0000256" key="9">
    <source>
        <dbReference type="SAM" id="Phobius"/>
    </source>
</evidence>
<organism evidence="11 12">
    <name type="scientific">Flavobacterium fontis</name>
    <dbReference type="NCBI Taxonomy" id="1124188"/>
    <lineage>
        <taxon>Bacteria</taxon>
        <taxon>Pseudomonadati</taxon>
        <taxon>Bacteroidota</taxon>
        <taxon>Flavobacteriia</taxon>
        <taxon>Flavobacteriales</taxon>
        <taxon>Flavobacteriaceae</taxon>
        <taxon>Flavobacterium</taxon>
    </lineage>
</organism>
<evidence type="ECO:0000256" key="3">
    <source>
        <dbReference type="ARBA" id="ARBA00010918"/>
    </source>
</evidence>
<comment type="function">
    <text evidence="1">May be involved in vacuolar sorting and osmoregulation.</text>
</comment>
<sequence>MKKKFTYLYEALFLILLIGLVFYRQMPQTYDDQEPAPLAEFSTQRALEKVQYLSKRPHYVGSDDHPRIQKYLQQELKALGLEPQLQRGFTLTEKGTLVEATNIMARIKGQKSTKALVLLSHYDSAPHSKSLGASDDASGVATLLESVRALLYNKTPLQNDLILLFTDAEELGLNGAALFVTQHDWAKDVGLVINFEARGTSGPSMMLMETTHGNRAMVEAFAAAQTPYPVSNSLMYSIYKMLPNDTDLTVFREAGKIQGYNFAFIDSHYNYHTAQDHYANLSPLSLAHQGSYVMALLTHFTQRDLRTLEHPEEDVYFSIPFGFVHYPFAWNWPLVLLTAILLFTFTFIGLGKHVLRIDEVVKGFIPLVLTLLVAGLVAWGIATLLPWIYPDATTILQGFTYNGHDYIHACIALTLGICFWIYRKETSRFAEMNRLFAGLFLWIILGMGLAWKLPGASFLLLPVLGSTLMLGAFVLTQQSKGLWNLIMALPALFLLVPLIPLFPVGLGLKILPGAAVLTVLTFVLLLPILGAFPYKSRWAFVCLLIGIAFLGKAHWNASFTSAKARPNSLLYVFDASQKKAYWTTYDERPDAWNQAFLSKQPQSAAPLNRNALYSKYGTAFRWMHPAPVYALKGPSIVFERDTVKGNRRFYQIRITPQRRVNRYDIFLKNQVPLAHVKANGVRPLTYTSKIGGQASHKLLSYYVTRNQPLVFSFDVPVGVEPQLELMESSFDLLEQPRMGVPPRPKNTLPMPFVLNDAVVLIQPVRPTPPAILAQP</sequence>
<keyword evidence="9" id="KW-0472">Membrane</keyword>
<feature type="transmembrane region" description="Helical" evidence="9">
    <location>
        <begin position="434"/>
        <end position="451"/>
    </location>
</feature>
<keyword evidence="12" id="KW-1185">Reference proteome</keyword>
<gene>
    <name evidence="11" type="ORF">SAMN05444377_101186</name>
</gene>
<keyword evidence="7" id="KW-0325">Glycoprotein</keyword>
<dbReference type="PANTHER" id="PTHR12147:SF58">
    <property type="entry name" value="VACUOLAR MEMBRANE PROTEASE"/>
    <property type="match status" value="1"/>
</dbReference>
<evidence type="ECO:0000313" key="11">
    <source>
        <dbReference type="EMBL" id="SHE76705.1"/>
    </source>
</evidence>
<keyword evidence="6 9" id="KW-1133">Transmembrane helix</keyword>
<dbReference type="STRING" id="1124188.SAMN05444377_101186"/>
<dbReference type="Pfam" id="PF04389">
    <property type="entry name" value="Peptidase_M28"/>
    <property type="match status" value="1"/>
</dbReference>
<keyword evidence="5" id="KW-0926">Vacuole</keyword>
<evidence type="ECO:0000256" key="6">
    <source>
        <dbReference type="ARBA" id="ARBA00022989"/>
    </source>
</evidence>